<evidence type="ECO:0000259" key="7">
    <source>
        <dbReference type="PROSITE" id="PS50837"/>
    </source>
</evidence>
<feature type="domain" description="NACHT" evidence="7">
    <location>
        <begin position="320"/>
        <end position="446"/>
    </location>
</feature>
<dbReference type="Proteomes" id="UP000663891">
    <property type="component" value="Unassembled WGS sequence"/>
</dbReference>
<reference evidence="10" key="1">
    <citation type="submission" date="2021-02" db="EMBL/GenBank/DDBJ databases">
        <authorList>
            <person name="Nowell W R."/>
        </authorList>
    </citation>
    <scope>NUCLEOTIDE SEQUENCE</scope>
</reference>
<dbReference type="GO" id="GO:0106274">
    <property type="term" value="F:NAD+-protein-arginine ADP-ribosyltransferase activity"/>
    <property type="evidence" value="ECO:0007669"/>
    <property type="project" value="UniProtKB-EC"/>
</dbReference>
<protein>
    <recommendedName>
        <fullName evidence="6">NAD(P)(+)--arginine ADP-ribosyltransferase</fullName>
        <ecNumber evidence="6">2.4.2.31</ecNumber>
    </recommendedName>
    <alternativeName>
        <fullName evidence="6">Mono(ADP-ribosyl)transferase</fullName>
    </alternativeName>
</protein>
<dbReference type="SUPFAM" id="SSF48371">
    <property type="entry name" value="ARM repeat"/>
    <property type="match status" value="2"/>
</dbReference>
<dbReference type="GO" id="GO:0016779">
    <property type="term" value="F:nucleotidyltransferase activity"/>
    <property type="evidence" value="ECO:0007669"/>
    <property type="project" value="UniProtKB-KW"/>
</dbReference>
<accession>A0A819CF94</accession>
<keyword evidence="3 6" id="KW-0808">Transferase</keyword>
<dbReference type="InterPro" id="IPR004155">
    <property type="entry name" value="PBS_lyase_HEAT"/>
</dbReference>
<dbReference type="PROSITE" id="PS50837">
    <property type="entry name" value="NACHT"/>
    <property type="match status" value="1"/>
</dbReference>
<dbReference type="Pfam" id="PF01129">
    <property type="entry name" value="ART"/>
    <property type="match status" value="1"/>
</dbReference>
<dbReference type="PANTHER" id="PTHR46844">
    <property type="entry name" value="SLR5058 PROTEIN"/>
    <property type="match status" value="1"/>
</dbReference>
<evidence type="ECO:0000256" key="6">
    <source>
        <dbReference type="RuleBase" id="RU361228"/>
    </source>
</evidence>
<dbReference type="InterPro" id="IPR016024">
    <property type="entry name" value="ARM-type_fold"/>
</dbReference>
<dbReference type="GO" id="GO:0016192">
    <property type="term" value="P:vesicle-mediated transport"/>
    <property type="evidence" value="ECO:0007669"/>
    <property type="project" value="InterPro"/>
</dbReference>
<keyword evidence="6" id="KW-0521">NADP</keyword>
<dbReference type="EMBL" id="CAJNON010001686">
    <property type="protein sequence ID" value="CAF1479667.1"/>
    <property type="molecule type" value="Genomic_DNA"/>
</dbReference>
<dbReference type="InterPro" id="IPR007111">
    <property type="entry name" value="NACHT_NTPase"/>
</dbReference>
<dbReference type="EMBL" id="CAJOAY010001259">
    <property type="protein sequence ID" value="CAF3818271.1"/>
    <property type="molecule type" value="Genomic_DNA"/>
</dbReference>
<dbReference type="Pfam" id="PF01602">
    <property type="entry name" value="Adaptin_N"/>
    <property type="match status" value="1"/>
</dbReference>
<keyword evidence="4" id="KW-0548">Nucleotidyltransferase</keyword>
<sequence>MTSEYNKAQLTLMRREHFVNNTISELEKSNWNPIDGYQYLPPQTLEDATKGLIQLFPDLKEKVSIAQNECYTESTLLSKEESAAIYLYTMASAFFVHLNEALRAQNQNDLEPWFAYLKLFITALEKLPSTEKTVWRGVSGDVGSIFDDGDIHTWWSVNSCSMNMNVVEVYLGNTGTIFIIDTVRGKNISTFSAFPQEEEIVLMPGTRLRATSQFLHFIERFFLVYLKEDISQSYICQLIKREYQQNSRIERMLDPLKSFPVKESYINLAIVETEQQQKKEKKLLDMTPSSEIIDTYENIYGTKTQIEVNDIFEKCNDQIKKILVFGRAGIGKTTFCRYVAYQWATGVIWRQYELVIVIHLRNLTDNRYPELSSGNKYSLIDLVKIEYCCENISDNDIERFNEQLDNNQVLWLLDGYDEIVQNIPTHLEHLLEQLLETSHHILTSRPYLNTLSYKVEMEIIGFTDDNIQKYVTRFFAQHTNKTDDALVQSKNLLKFLKYNPRIWGIFHIPVNLELICSFWSNTDGSITKTLTMTAIYDKMVEWLCRRHLEKQNKSILEMTKNNVYKQCDKELAFLETLAFLGMQENAIILPPKLLKETKNETGYSSDDYTQLFNVGILKSYDDRLIGTCIEAEKDHYFLHLSFQEHFTARYLVNALNDETDKKTKAINFIKVHRYNKRFELVFTFVSGLLNDNSTEQSINLFWKTLLEEPLDIIGIKHLQLIVYCIDEGGCNVSLSHYCEFLNTVINWIRYSISENHHDRRNLLLVSLQKSLTLLNQTEILDMFVELCKSEDSVISDSAYLFFSKLPVINSRKDLIDLHLTALRKGDEQVMCNACEALSNFDENTITNEIINGLVKSAYSESNFNARKGAYEALCKISETATTDEMFQRFGAALNDLGDWIKPRIDNILDQMSEKATISQKITKLISVLDNRSHRFRNKVTEAAHKLSQTATINEIIDRLTYGLETAPDYIRQNICQSLNEMGGKVATNEVINALGDRILKDSNAEVRRMACQALGKMGKKAATKEMIDKLVSTLSDKDDVIKCSVNRLLSDIGETSGTNRIIHRLGDALVDTDSGVRRHACQALGGMGEKASTNETIDRLGNALEDTNAEVRRHAVEALGKMGKKAATDKLIIKLVSMLSDKDDMVTRSVCNLLGQIGEKAETNEIVDRLGNALEDTNAVVREHACEALGKIGEKAATNKIINKLVSALDDSNNWVNSWAYFALGNMGEKAAKNEVIKRLATAISNKEDQTRRRACETLDKIGVKEDTNDLIRVLLDASYEDDLRMRYEVIQKFRFGFPLSKEFASDMGMPS</sequence>
<comment type="similarity">
    <text evidence="1 6">Belongs to the Arg-specific ADP-ribosyltransferase family.</text>
</comment>
<dbReference type="Gene3D" id="3.40.50.300">
    <property type="entry name" value="P-loop containing nucleotide triphosphate hydrolases"/>
    <property type="match status" value="1"/>
</dbReference>
<dbReference type="Gene3D" id="1.25.10.10">
    <property type="entry name" value="Leucine-rich Repeat Variant"/>
    <property type="match status" value="3"/>
</dbReference>
<dbReference type="Gene3D" id="3.90.176.10">
    <property type="entry name" value="Toxin ADP-ribosyltransferase, Chain A, domain 1"/>
    <property type="match status" value="1"/>
</dbReference>
<evidence type="ECO:0000313" key="11">
    <source>
        <dbReference type="EMBL" id="CAF3863409.1"/>
    </source>
</evidence>
<dbReference type="GO" id="GO:0030117">
    <property type="term" value="C:membrane coat"/>
    <property type="evidence" value="ECO:0007669"/>
    <property type="project" value="InterPro"/>
</dbReference>
<dbReference type="EMBL" id="CAJNOE010000348">
    <property type="protein sequence ID" value="CAF1165009.1"/>
    <property type="molecule type" value="Genomic_DNA"/>
</dbReference>
<evidence type="ECO:0000313" key="8">
    <source>
        <dbReference type="EMBL" id="CAF1165009.1"/>
    </source>
</evidence>
<evidence type="ECO:0000256" key="4">
    <source>
        <dbReference type="ARBA" id="ARBA00022695"/>
    </source>
</evidence>
<keyword evidence="6" id="KW-0520">NAD</keyword>
<dbReference type="InterPro" id="IPR002553">
    <property type="entry name" value="Clathrin/coatomer_adapt-like_N"/>
</dbReference>
<organism evidence="10 12">
    <name type="scientific">Adineta steineri</name>
    <dbReference type="NCBI Taxonomy" id="433720"/>
    <lineage>
        <taxon>Eukaryota</taxon>
        <taxon>Metazoa</taxon>
        <taxon>Spiralia</taxon>
        <taxon>Gnathifera</taxon>
        <taxon>Rotifera</taxon>
        <taxon>Eurotatoria</taxon>
        <taxon>Bdelloidea</taxon>
        <taxon>Adinetida</taxon>
        <taxon>Adinetidae</taxon>
        <taxon>Adineta</taxon>
    </lineage>
</organism>
<gene>
    <name evidence="8" type="ORF">IZO911_LOCUS26552</name>
    <name evidence="11" type="ORF">KXQ929_LOCUS20785</name>
    <name evidence="10" type="ORF">OKA104_LOCUS19504</name>
    <name evidence="9" type="ORF">VCS650_LOCUS41086</name>
</gene>
<evidence type="ECO:0000313" key="12">
    <source>
        <dbReference type="Proteomes" id="UP000663881"/>
    </source>
</evidence>
<evidence type="ECO:0000256" key="1">
    <source>
        <dbReference type="ARBA" id="ARBA00009558"/>
    </source>
</evidence>
<evidence type="ECO:0000256" key="5">
    <source>
        <dbReference type="ARBA" id="ARBA00047597"/>
    </source>
</evidence>
<dbReference type="Pfam" id="PF05729">
    <property type="entry name" value="NACHT"/>
    <property type="match status" value="1"/>
</dbReference>
<dbReference type="OrthoDB" id="120976at2759"/>
<dbReference type="GO" id="GO:0006886">
    <property type="term" value="P:intracellular protein transport"/>
    <property type="evidence" value="ECO:0007669"/>
    <property type="project" value="InterPro"/>
</dbReference>
<dbReference type="EMBL" id="CAJOBB010001481">
    <property type="protein sequence ID" value="CAF3863409.1"/>
    <property type="molecule type" value="Genomic_DNA"/>
</dbReference>
<dbReference type="Proteomes" id="UP000663868">
    <property type="component" value="Unassembled WGS sequence"/>
</dbReference>
<dbReference type="InterPro" id="IPR000768">
    <property type="entry name" value="ART"/>
</dbReference>
<comment type="catalytic activity">
    <reaction evidence="5 6">
        <text>L-arginyl-[protein] + NAD(+) = N(omega)-(ADP-D-ribosyl)-L-arginyl-[protein] + nicotinamide + H(+)</text>
        <dbReference type="Rhea" id="RHEA:19149"/>
        <dbReference type="Rhea" id="RHEA-COMP:10532"/>
        <dbReference type="Rhea" id="RHEA-COMP:15087"/>
        <dbReference type="ChEBI" id="CHEBI:15378"/>
        <dbReference type="ChEBI" id="CHEBI:17154"/>
        <dbReference type="ChEBI" id="CHEBI:29965"/>
        <dbReference type="ChEBI" id="CHEBI:57540"/>
        <dbReference type="ChEBI" id="CHEBI:142554"/>
        <dbReference type="EC" id="2.4.2.31"/>
    </reaction>
</comment>
<dbReference type="EC" id="2.4.2.31" evidence="6"/>
<evidence type="ECO:0000256" key="2">
    <source>
        <dbReference type="ARBA" id="ARBA00022676"/>
    </source>
</evidence>
<dbReference type="PANTHER" id="PTHR46844:SF1">
    <property type="entry name" value="SLR5058 PROTEIN"/>
    <property type="match status" value="1"/>
</dbReference>
<evidence type="ECO:0000256" key="3">
    <source>
        <dbReference type="ARBA" id="ARBA00022679"/>
    </source>
</evidence>
<dbReference type="Proteomes" id="UP000663860">
    <property type="component" value="Unassembled WGS sequence"/>
</dbReference>
<dbReference type="InterPro" id="IPR011989">
    <property type="entry name" value="ARM-like"/>
</dbReference>
<dbReference type="SUPFAM" id="SSF52540">
    <property type="entry name" value="P-loop containing nucleoside triphosphate hydrolases"/>
    <property type="match status" value="1"/>
</dbReference>
<evidence type="ECO:0000313" key="10">
    <source>
        <dbReference type="EMBL" id="CAF3818271.1"/>
    </source>
</evidence>
<dbReference type="SMART" id="SM00567">
    <property type="entry name" value="EZ_HEAT"/>
    <property type="match status" value="6"/>
</dbReference>
<comment type="caution">
    <text evidence="10">The sequence shown here is derived from an EMBL/GenBank/DDBJ whole genome shotgun (WGS) entry which is preliminary data.</text>
</comment>
<dbReference type="InterPro" id="IPR027417">
    <property type="entry name" value="P-loop_NTPase"/>
</dbReference>
<evidence type="ECO:0000313" key="9">
    <source>
        <dbReference type="EMBL" id="CAF1479667.1"/>
    </source>
</evidence>
<dbReference type="Proteomes" id="UP000663881">
    <property type="component" value="Unassembled WGS sequence"/>
</dbReference>
<dbReference type="PROSITE" id="PS51996">
    <property type="entry name" value="TR_MART"/>
    <property type="match status" value="1"/>
</dbReference>
<name>A0A819CF94_9BILA</name>
<proteinExistence type="inferred from homology"/>
<dbReference type="SUPFAM" id="SSF56399">
    <property type="entry name" value="ADP-ribosylation"/>
    <property type="match status" value="1"/>
</dbReference>
<keyword evidence="2 6" id="KW-0328">Glycosyltransferase</keyword>